<feature type="binding site" evidence="9">
    <location>
        <position position="22"/>
    </location>
    <ligand>
        <name>ATP</name>
        <dbReference type="ChEBI" id="CHEBI:30616"/>
    </ligand>
</feature>
<keyword evidence="7 9" id="KW-0173">Coenzyme A biosynthesis</keyword>
<evidence type="ECO:0000256" key="1">
    <source>
        <dbReference type="ARBA" id="ARBA00022490"/>
    </source>
</evidence>
<comment type="similarity">
    <text evidence="9">Belongs to the bacterial CoaD family.</text>
</comment>
<feature type="binding site" evidence="9">
    <location>
        <begin position="99"/>
        <end position="101"/>
    </location>
    <ligand>
        <name>ATP</name>
        <dbReference type="ChEBI" id="CHEBI:30616"/>
    </ligand>
</feature>
<dbReference type="InterPro" id="IPR001980">
    <property type="entry name" value="PPAT"/>
</dbReference>
<organism evidence="11 12">
    <name type="scientific">Candidatus Liberibacter americanus str. Sao Paulo</name>
    <dbReference type="NCBI Taxonomy" id="1261131"/>
    <lineage>
        <taxon>Bacteria</taxon>
        <taxon>Pseudomonadati</taxon>
        <taxon>Pseudomonadota</taxon>
        <taxon>Alphaproteobacteria</taxon>
        <taxon>Hyphomicrobiales</taxon>
        <taxon>Rhizobiaceae</taxon>
        <taxon>Liberibacter</taxon>
    </lineage>
</organism>
<evidence type="ECO:0000256" key="8">
    <source>
        <dbReference type="ARBA" id="ARBA00029346"/>
    </source>
</evidence>
<comment type="cofactor">
    <cofactor evidence="9">
        <name>Mg(2+)</name>
        <dbReference type="ChEBI" id="CHEBI:18420"/>
    </cofactor>
</comment>
<feature type="binding site" evidence="9">
    <location>
        <position position="14"/>
    </location>
    <ligand>
        <name>substrate</name>
    </ligand>
</feature>
<comment type="catalytic activity">
    <reaction evidence="8 9">
        <text>(R)-4'-phosphopantetheine + ATP + H(+) = 3'-dephospho-CoA + diphosphate</text>
        <dbReference type="Rhea" id="RHEA:19801"/>
        <dbReference type="ChEBI" id="CHEBI:15378"/>
        <dbReference type="ChEBI" id="CHEBI:30616"/>
        <dbReference type="ChEBI" id="CHEBI:33019"/>
        <dbReference type="ChEBI" id="CHEBI:57328"/>
        <dbReference type="ChEBI" id="CHEBI:61723"/>
        <dbReference type="EC" id="2.7.7.3"/>
    </reaction>
</comment>
<dbReference type="PRINTS" id="PR01020">
    <property type="entry name" value="LPSBIOSNTHSS"/>
</dbReference>
<dbReference type="NCBIfam" id="TIGR01510">
    <property type="entry name" value="coaD_prev_kdtB"/>
    <property type="match status" value="1"/>
</dbReference>
<keyword evidence="12" id="KW-1185">Reference proteome</keyword>
<evidence type="ECO:0000256" key="2">
    <source>
        <dbReference type="ARBA" id="ARBA00022679"/>
    </source>
</evidence>
<feature type="binding site" evidence="9">
    <location>
        <position position="46"/>
    </location>
    <ligand>
        <name>substrate</name>
    </ligand>
</feature>
<evidence type="ECO:0000259" key="10">
    <source>
        <dbReference type="Pfam" id="PF01467"/>
    </source>
</evidence>
<feature type="site" description="Transition state stabilizer" evidence="9">
    <location>
        <position position="22"/>
    </location>
</feature>
<dbReference type="GO" id="GO:0005737">
    <property type="term" value="C:cytoplasm"/>
    <property type="evidence" value="ECO:0007669"/>
    <property type="project" value="UniProtKB-SubCell"/>
</dbReference>
<comment type="subcellular location">
    <subcellularLocation>
        <location evidence="9">Cytoplasm</location>
    </subcellularLocation>
</comment>
<keyword evidence="2 9" id="KW-0808">Transferase</keyword>
<evidence type="ECO:0000256" key="5">
    <source>
        <dbReference type="ARBA" id="ARBA00022840"/>
    </source>
</evidence>
<dbReference type="HAMAP" id="MF_00151">
    <property type="entry name" value="PPAT_bact"/>
    <property type="match status" value="1"/>
</dbReference>
<evidence type="ECO:0000313" key="11">
    <source>
        <dbReference type="EMBL" id="AHA27788.1"/>
    </source>
</evidence>
<evidence type="ECO:0000256" key="7">
    <source>
        <dbReference type="ARBA" id="ARBA00022993"/>
    </source>
</evidence>
<feature type="binding site" evidence="9">
    <location>
        <position position="109"/>
    </location>
    <ligand>
        <name>ATP</name>
        <dbReference type="ChEBI" id="CHEBI:30616"/>
    </ligand>
</feature>
<name>U6B5A9_9HYPH</name>
<dbReference type="PANTHER" id="PTHR21342">
    <property type="entry name" value="PHOSPHOPANTETHEINE ADENYLYLTRANSFERASE"/>
    <property type="match status" value="1"/>
</dbReference>
<dbReference type="KEGG" id="lar:lam_425"/>
<dbReference type="eggNOG" id="COG0669">
    <property type="taxonomic scope" value="Bacteria"/>
</dbReference>
<sequence>MMTSMTKKAVYTGSFNPITNGHMDIIRQSLSFVDELVIAMGYHSYKDINFISIQDRSELIMQSINDLLPEHLTKISVFPFKGLAVDCVRNISAKVIIRGLRNVTDFDYEMGMAFINRSLLPEVPTITLFANESSHYISSTLVRHLFLIGEDITPFVPYPVACFLKDNYKKIKEGSV</sequence>
<feature type="binding site" evidence="9">
    <location>
        <begin position="134"/>
        <end position="140"/>
    </location>
    <ligand>
        <name>ATP</name>
        <dbReference type="ChEBI" id="CHEBI:30616"/>
    </ligand>
</feature>
<feature type="binding site" evidence="9">
    <location>
        <begin position="14"/>
        <end position="15"/>
    </location>
    <ligand>
        <name>ATP</name>
        <dbReference type="ChEBI" id="CHEBI:30616"/>
    </ligand>
</feature>
<feature type="binding site" evidence="9">
    <location>
        <position position="98"/>
    </location>
    <ligand>
        <name>substrate</name>
    </ligand>
</feature>
<evidence type="ECO:0000256" key="3">
    <source>
        <dbReference type="ARBA" id="ARBA00022695"/>
    </source>
</evidence>
<keyword evidence="3 9" id="KW-0548">Nucleotidyltransferase</keyword>
<keyword evidence="4 9" id="KW-0547">Nucleotide-binding</keyword>
<dbReference type="PATRIC" id="fig|1261131.3.peg.408"/>
<feature type="binding site" evidence="9">
    <location>
        <position position="84"/>
    </location>
    <ligand>
        <name>substrate</name>
    </ligand>
</feature>
<dbReference type="GO" id="GO:0015937">
    <property type="term" value="P:coenzyme A biosynthetic process"/>
    <property type="evidence" value="ECO:0007669"/>
    <property type="project" value="UniProtKB-UniRule"/>
</dbReference>
<dbReference type="Gene3D" id="3.40.50.620">
    <property type="entry name" value="HUPs"/>
    <property type="match status" value="1"/>
</dbReference>
<dbReference type="InterPro" id="IPR004821">
    <property type="entry name" value="Cyt_trans-like"/>
</dbReference>
<dbReference type="Proteomes" id="UP000017862">
    <property type="component" value="Chromosome"/>
</dbReference>
<dbReference type="HOGENOM" id="CLU_100149_0_1_5"/>
<dbReference type="EC" id="2.7.7.3" evidence="9"/>
<dbReference type="EMBL" id="CP006604">
    <property type="protein sequence ID" value="AHA27788.1"/>
    <property type="molecule type" value="Genomic_DNA"/>
</dbReference>
<comment type="pathway">
    <text evidence="9">Cofactor biosynthesis; coenzyme A biosynthesis; CoA from (R)-pantothenate: step 4/5.</text>
</comment>
<dbReference type="PANTHER" id="PTHR21342:SF1">
    <property type="entry name" value="PHOSPHOPANTETHEINE ADENYLYLTRANSFERASE"/>
    <property type="match status" value="1"/>
</dbReference>
<protein>
    <recommendedName>
        <fullName evidence="9">Phosphopantetheine adenylyltransferase</fullName>
        <ecNumber evidence="9">2.7.7.3</ecNumber>
    </recommendedName>
    <alternativeName>
        <fullName evidence="9">Dephospho-CoA pyrophosphorylase</fullName>
    </alternativeName>
    <alternativeName>
        <fullName evidence="9">Pantetheine-phosphate adenylyltransferase</fullName>
        <shortName evidence="9">PPAT</shortName>
    </alternativeName>
</protein>
<comment type="subunit">
    <text evidence="9">Homohexamer.</text>
</comment>
<gene>
    <name evidence="9 11" type="primary">coaD</name>
    <name evidence="11" type="ORF">lam_425</name>
</gene>
<dbReference type="SUPFAM" id="SSF52374">
    <property type="entry name" value="Nucleotidylyl transferase"/>
    <property type="match status" value="1"/>
</dbReference>
<dbReference type="GO" id="GO:0004595">
    <property type="term" value="F:pantetheine-phosphate adenylyltransferase activity"/>
    <property type="evidence" value="ECO:0007669"/>
    <property type="project" value="UniProtKB-UniRule"/>
</dbReference>
<evidence type="ECO:0000256" key="4">
    <source>
        <dbReference type="ARBA" id="ARBA00022741"/>
    </source>
</evidence>
<evidence type="ECO:0000256" key="9">
    <source>
        <dbReference type="HAMAP-Rule" id="MF_00151"/>
    </source>
</evidence>
<accession>U6B5A9</accession>
<comment type="function">
    <text evidence="9">Reversibly transfers an adenylyl group from ATP to 4'-phosphopantetheine, yielding dephospho-CoA (dPCoA) and pyrophosphate.</text>
</comment>
<keyword evidence="1 9" id="KW-0963">Cytoplasm</keyword>
<keyword evidence="6 9" id="KW-0460">Magnesium</keyword>
<dbReference type="UniPathway" id="UPA00241">
    <property type="reaction ID" value="UER00355"/>
</dbReference>
<reference evidence="11 12" key="1">
    <citation type="journal article" date="2014" name="Mol. Plant Microbe Interact.">
        <title>The complete genome sequence of Candidatus Liberibacter americanus, associated with citrus Huanglongbing.</title>
        <authorList>
            <person name="Wulff N.A."/>
            <person name="Zhang S."/>
            <person name="Setubal J.C."/>
            <person name="Almeida N.F."/>
            <person name="Martins E.C."/>
            <person name="Harakava R."/>
            <person name="Kumar D."/>
            <person name="Rangel L.T."/>
            <person name="Foissac X."/>
            <person name="Bove J."/>
            <person name="Gabriel D.W."/>
        </authorList>
    </citation>
    <scope>NUCLEOTIDE SEQUENCE [LARGE SCALE GENOMIC DNA]</scope>
    <source>
        <strain evidence="11 12">Sao Paulo</strain>
    </source>
</reference>
<keyword evidence="5 9" id="KW-0067">ATP-binding</keyword>
<dbReference type="GO" id="GO:0005524">
    <property type="term" value="F:ATP binding"/>
    <property type="evidence" value="ECO:0007669"/>
    <property type="project" value="UniProtKB-KW"/>
</dbReference>
<evidence type="ECO:0000256" key="6">
    <source>
        <dbReference type="ARBA" id="ARBA00022842"/>
    </source>
</evidence>
<evidence type="ECO:0000313" key="12">
    <source>
        <dbReference type="Proteomes" id="UP000017862"/>
    </source>
</evidence>
<dbReference type="Pfam" id="PF01467">
    <property type="entry name" value="CTP_transf_like"/>
    <property type="match status" value="1"/>
</dbReference>
<dbReference type="STRING" id="1261131.lam_425"/>
<proteinExistence type="inferred from homology"/>
<feature type="domain" description="Cytidyltransferase-like" evidence="10">
    <location>
        <begin position="10"/>
        <end position="144"/>
    </location>
</feature>
<dbReference type="NCBIfam" id="TIGR00125">
    <property type="entry name" value="cyt_tran_rel"/>
    <property type="match status" value="1"/>
</dbReference>
<dbReference type="AlphaFoldDB" id="U6B5A9"/>
<dbReference type="InterPro" id="IPR014729">
    <property type="entry name" value="Rossmann-like_a/b/a_fold"/>
</dbReference>